<feature type="compositionally biased region" description="Basic and acidic residues" evidence="1">
    <location>
        <begin position="1285"/>
        <end position="1297"/>
    </location>
</feature>
<feature type="compositionally biased region" description="Polar residues" evidence="1">
    <location>
        <begin position="326"/>
        <end position="336"/>
    </location>
</feature>
<dbReference type="CDD" id="cd22249">
    <property type="entry name" value="UDM1_RNF168_RNF169-like"/>
    <property type="match status" value="1"/>
</dbReference>
<feature type="compositionally biased region" description="Low complexity" evidence="1">
    <location>
        <begin position="48"/>
        <end position="60"/>
    </location>
</feature>
<feature type="compositionally biased region" description="Polar residues" evidence="1">
    <location>
        <begin position="1302"/>
        <end position="1315"/>
    </location>
</feature>
<dbReference type="InterPro" id="IPR051195">
    <property type="entry name" value="Fungal_stress_NST1"/>
</dbReference>
<protein>
    <submittedName>
        <fullName evidence="2">Uncharacterized protein</fullName>
    </submittedName>
</protein>
<feature type="compositionally biased region" description="Polar residues" evidence="1">
    <location>
        <begin position="710"/>
        <end position="721"/>
    </location>
</feature>
<feature type="compositionally biased region" description="Polar residues" evidence="1">
    <location>
        <begin position="2207"/>
        <end position="2218"/>
    </location>
</feature>
<sequence>MSHPGKFVSVNLNRSYGQPAPSHHGARPSRPSASSGGGGGGGGGGGMVVLSRSRGSSVSKPQPPKLSVPPPLNLPSLRKEHERFDGAAAAAGGGAASAPVRSGAPTAGWTKPAPAVEKPLPPASVLLPGGGPRPPPYGFPEKAAAAAVVLRGEDFPSLKASVAPPPPPPAQRHKDADGVRVATPETRPPLGMRPQVTPSRAAEPLSSTGGTGTGDHVSAEKAQRNDLGPLPLVRLRYDSDWADDERDTGLTLPERDSRERGFGRSEPAVAGRDIYGGMRDPFKKEPFVKDLIASSKEGGQDAAWRSPMSSQQDRERTDGRPYSAGRGSSAQSSYRESMNGDASKDSWNTSREPGVRVYGQNGAEPYRNARVGETPGERYGNISNNWYRGNPFQNSFVSKVQPFPGNKGPLNNEPPANFGREKRLTGTPAKPLIEDGGFDSITAVNLSAIKKKKEAAKPADFHDPVRESFEAELDRILRLQEQERQRVLEEQARAREIVRKQEEERERLIREEEERQRLVEEEARHAAWLAEQERLEAAKRAEEQRIAREEEKRKAAIEEERRKEGARKKLQELEARIARRQAESNIRDGDLASCINDELLPGAVKDKDVPQSANTDDRHDFDRMGERVNTSASSESSSNNRYNDIVPRVHTLRDGHSSLVDREHAHFSGRTSFQDQESAHYSPRRETFTARRGNYPKKDSYDGFVTVTVRPSSRGRTNDSPWASEEYHHGRAPRWDAPRENDRFDKQSDFDTEFFSSDRFGDPAWLPSSSHEGPNRHQGEKMFHSSEDNEFPFTRPRYSMRQPRVPPPPAVARSTVGPSTQHANSSFVESGLRESSSREEHTMQTEYGRVYQEASHQHGTSAEGIVLDEQQNGDRENPILGSQSSLSVSSPPSSPPHVSHDEMDVSGDSPALPTSADGDRTVMSDIDHAASTLDAANTSRINTSSTVSHLEDDEWPSENNENRQKQDEYDEESNSYQEDEINEGDDENLDLDDEFAEGHSTHIEMEPVILGFDEGVQVEIPPNPEVELVSMKNTHSGVMEQQVGSSSVCPSDLVTEAEKALRNLALDQINALTDETNNEPSNSLVASAPGSKLHQAPSTDPIMPPASAVSGRSEVPVNLQFGLFSGPSLIPTPVPAIQIGSIQMPINLHNQINPSLSQVHPSPAPLFQFGQLRYVRPIAQNVQSVSQAMPSIHSSAPAPYILNQYGSSGLPNEINQHTHQNIPREAAQSSSIEKSVVSAANLSFMLQHSDSQKLGAPAINQMVDAEGFHNLLDRSSLGENMCRVSKPESHRNHDISLKRNYRPTSNNRESSQVNSDAKIVSGPKAPGAVPGGRGRKYGYAVKESNIRSTSSVDHSNKDSRGLQRRSRRNIRRTEFRVRENVEKNHIQDESFSHSEQNEKPYSNGTAREIPLKNPNRREGDKSFRANEAIDLSAGPSTCANYYSKTERSTHKAPSYERSHSGNKKSRAGGAIPEGDVNASSQAAVARVVRQQGIEIPVDADGFIEVRSKRQIMSVRRELREKENRSKMRIAKAPRKQHQVSLHSSSSPNLNKGTVSLAEPAKKASLDSVMAVESRIIDPAESSVALKGDKASMTPIGQPLVNAESHTNYYAKKPINSQPSSDAVNSGKLVTSLSEENNKTMPISTPFNIGTWDNSQLNQQVMPLTQTQLEEAMKPGKFEQAGSGFSLEPNNALSPTLGSEKTFPSSASPINSLLAGEKIQFGAVTSPTVLPPVSRTITSGLGPPGSSRPDMKIHRNLPGDSNSTAILFDKETSTTKEPSPNSDDVEAEAEAEAAASAVAVAAISSDEIVGSGADATAASASDNKSFGNKNLAGLASGDVFDNTEAIAGQSSTDEPLSVALPADLSVDTPPMSLWHPLPSPQASGPMLSQFPGAQPSHFSCFEMNTMLGGQIFAFGPSDECAGSQVQQPQRSNALPSAPLGAWPQCHSGVESFYRPPTGFAGPFISPGGIPGVQGPPHMVVYNHFAPVGQFSQMGLGFMGTTYISGDKQPDWKQNQGPPVVGVSQSDPNNQNMVPGQVSSPSVPTPVQHLRPTSIMPIPSPLTMFDIAPFQSSTDIQMQPCWPHMPVAPLHTVPLSVPLQQHPMDGTAAAQFVHNIQVDNKASSNNRFQEPSASVVPADNSKNIPNASATQFTDDLGLVEQPASTSSNAQTVQPSFARVGMISNEVPNSAKVMGRSSNTPNVNPGIATGVSNSNGSQVASMPSKPHQSSSSSGQQYQHQVNNQDRRSRVTQKTGAVNEWQRRSGYQGRNQNSGSDKNLGTGRMKQIYVAKSSSASGHAPSGSFTAQVMSYLLNPKPHTDQVLSAWAFHEGEAVSAFSNPMSQSDELPL</sequence>
<feature type="compositionally biased region" description="Polar residues" evidence="1">
    <location>
        <begin position="1434"/>
        <end position="1443"/>
    </location>
</feature>
<feature type="compositionally biased region" description="Acidic residues" evidence="1">
    <location>
        <begin position="968"/>
        <end position="992"/>
    </location>
</feature>
<proteinExistence type="predicted"/>
<feature type="region of interest" description="Disordered" evidence="1">
    <location>
        <begin position="1733"/>
        <end position="1790"/>
    </location>
</feature>
<feature type="compositionally biased region" description="Basic and acidic residues" evidence="1">
    <location>
        <begin position="831"/>
        <end position="843"/>
    </location>
</feature>
<feature type="region of interest" description="Disordered" evidence="1">
    <location>
        <begin position="546"/>
        <end position="568"/>
    </location>
</feature>
<feature type="compositionally biased region" description="Low complexity" evidence="1">
    <location>
        <begin position="2225"/>
        <end position="2237"/>
    </location>
</feature>
<dbReference type="PANTHER" id="PTHR31780">
    <property type="entry name" value="STRESS RESPONSE PROTEIN NST1-RELATED"/>
    <property type="match status" value="1"/>
</dbReference>
<dbReference type="EMBL" id="AC079853">
    <property type="protein sequence ID" value="AAK52550.1"/>
    <property type="molecule type" value="Genomic_DNA"/>
</dbReference>
<feature type="compositionally biased region" description="Polar residues" evidence="1">
    <location>
        <begin position="1074"/>
        <end position="1085"/>
    </location>
</feature>
<feature type="region of interest" description="Disordered" evidence="1">
    <location>
        <begin position="2188"/>
        <end position="2278"/>
    </location>
</feature>
<feature type="compositionally biased region" description="Basic and acidic residues" evidence="1">
    <location>
        <begin position="1371"/>
        <end position="1398"/>
    </location>
</feature>
<evidence type="ECO:0000313" key="2">
    <source>
        <dbReference type="EMBL" id="AAK52550.1"/>
    </source>
</evidence>
<feature type="compositionally biased region" description="Polar residues" evidence="1">
    <location>
        <begin position="2264"/>
        <end position="2275"/>
    </location>
</feature>
<feature type="compositionally biased region" description="Pro residues" evidence="1">
    <location>
        <begin position="61"/>
        <end position="73"/>
    </location>
</feature>
<gene>
    <name evidence="2" type="primary">OSJNBb0004M10.9</name>
</gene>
<feature type="region of interest" description="Disordered" evidence="1">
    <location>
        <begin position="1074"/>
        <end position="1098"/>
    </location>
</feature>
<feature type="region of interest" description="Disordered" evidence="1">
    <location>
        <begin position="934"/>
        <end position="992"/>
    </location>
</feature>
<feature type="region of interest" description="Disordered" evidence="1">
    <location>
        <begin position="1531"/>
        <end position="1552"/>
    </location>
</feature>
<name>Q94LG9_ORYSJ</name>
<feature type="compositionally biased region" description="Polar residues" evidence="1">
    <location>
        <begin position="816"/>
        <end position="828"/>
    </location>
</feature>
<feature type="compositionally biased region" description="Basic and acidic residues" evidence="1">
    <location>
        <begin position="773"/>
        <end position="787"/>
    </location>
</feature>
<evidence type="ECO:0000313" key="3">
    <source>
        <dbReference type="Proteomes" id="UP000000763"/>
    </source>
</evidence>
<feature type="compositionally biased region" description="Polar residues" evidence="1">
    <location>
        <begin position="934"/>
        <end position="948"/>
    </location>
</feature>
<reference evidence="3" key="2">
    <citation type="journal article" date="2008" name="Nucleic Acids Res.">
        <title>The rice annotation project database (RAP-DB): 2008 update.</title>
        <authorList>
            <consortium name="The rice annotation project (RAP)"/>
        </authorList>
    </citation>
    <scope>GENOME REANNOTATION</scope>
    <source>
        <strain evidence="3">cv. Nipponbare</strain>
    </source>
</reference>
<feature type="compositionally biased region" description="Polar residues" evidence="1">
    <location>
        <begin position="1538"/>
        <end position="1552"/>
    </location>
</feature>
<feature type="compositionally biased region" description="Basic and acidic residues" evidence="1">
    <location>
        <begin position="605"/>
        <end position="626"/>
    </location>
</feature>
<feature type="region of interest" description="Disordered" evidence="1">
    <location>
        <begin position="1434"/>
        <end position="1477"/>
    </location>
</feature>
<evidence type="ECO:0000256" key="1">
    <source>
        <dbReference type="SAM" id="MobiDB-lite"/>
    </source>
</evidence>
<feature type="region of interest" description="Disordered" evidence="1">
    <location>
        <begin position="2123"/>
        <end position="2146"/>
    </location>
</feature>
<feature type="region of interest" description="Disordered" evidence="1">
    <location>
        <begin position="1"/>
        <end position="139"/>
    </location>
</feature>
<dbReference type="PANTHER" id="PTHR31780:SF10">
    <property type="entry name" value="LD36051P"/>
    <property type="match status" value="1"/>
</dbReference>
<feature type="region of interest" description="Disordered" evidence="1">
    <location>
        <begin position="1285"/>
        <end position="1419"/>
    </location>
</feature>
<feature type="region of interest" description="Disordered" evidence="1">
    <location>
        <begin position="158"/>
        <end position="377"/>
    </location>
</feature>
<organism evidence="2 3">
    <name type="scientific">Oryza sativa subsp. japonica</name>
    <name type="common">Rice</name>
    <dbReference type="NCBI Taxonomy" id="39947"/>
    <lineage>
        <taxon>Eukaryota</taxon>
        <taxon>Viridiplantae</taxon>
        <taxon>Streptophyta</taxon>
        <taxon>Embryophyta</taxon>
        <taxon>Tracheophyta</taxon>
        <taxon>Spermatophyta</taxon>
        <taxon>Magnoliopsida</taxon>
        <taxon>Liliopsida</taxon>
        <taxon>Poales</taxon>
        <taxon>Poaceae</taxon>
        <taxon>BOP clade</taxon>
        <taxon>Oryzoideae</taxon>
        <taxon>Oryzeae</taxon>
        <taxon>Oryzinae</taxon>
        <taxon>Oryza</taxon>
        <taxon>Oryza sativa</taxon>
    </lineage>
</organism>
<feature type="compositionally biased region" description="Low complexity" evidence="1">
    <location>
        <begin position="882"/>
        <end position="891"/>
    </location>
</feature>
<dbReference type="Proteomes" id="UP000000763">
    <property type="component" value="Chromosome 3"/>
</dbReference>
<feature type="region of interest" description="Disordered" evidence="1">
    <location>
        <begin position="605"/>
        <end position="642"/>
    </location>
</feature>
<feature type="region of interest" description="Disordered" evidence="1">
    <location>
        <begin position="668"/>
        <end position="695"/>
    </location>
</feature>
<feature type="compositionally biased region" description="Gly residues" evidence="1">
    <location>
        <begin position="35"/>
        <end position="47"/>
    </location>
</feature>
<reference evidence="3" key="1">
    <citation type="journal article" date="2005" name="Nature">
        <title>The map-based sequence of the rice genome.</title>
        <authorList>
            <consortium name="International rice genome sequencing project (IRGSP)"/>
            <person name="Matsumoto T."/>
            <person name="Wu J."/>
            <person name="Kanamori H."/>
            <person name="Katayose Y."/>
            <person name="Fujisawa M."/>
            <person name="Namiki N."/>
            <person name="Mizuno H."/>
            <person name="Yamamoto K."/>
            <person name="Antonio B.A."/>
            <person name="Baba T."/>
            <person name="Sakata K."/>
            <person name="Nagamura Y."/>
            <person name="Aoki H."/>
            <person name="Arikawa K."/>
            <person name="Arita K."/>
            <person name="Bito T."/>
            <person name="Chiden Y."/>
            <person name="Fujitsuka N."/>
            <person name="Fukunaka R."/>
            <person name="Hamada M."/>
            <person name="Harada C."/>
            <person name="Hayashi A."/>
            <person name="Hijishita S."/>
            <person name="Honda M."/>
            <person name="Hosokawa S."/>
            <person name="Ichikawa Y."/>
            <person name="Idonuma A."/>
            <person name="Iijima M."/>
            <person name="Ikeda M."/>
            <person name="Ikeno M."/>
            <person name="Ito K."/>
            <person name="Ito S."/>
            <person name="Ito T."/>
            <person name="Ito Y."/>
            <person name="Ito Y."/>
            <person name="Iwabuchi A."/>
            <person name="Kamiya K."/>
            <person name="Karasawa W."/>
            <person name="Kurita K."/>
            <person name="Katagiri S."/>
            <person name="Kikuta A."/>
            <person name="Kobayashi H."/>
            <person name="Kobayashi N."/>
            <person name="Machita K."/>
            <person name="Maehara T."/>
            <person name="Masukawa M."/>
            <person name="Mizubayashi T."/>
            <person name="Mukai Y."/>
            <person name="Nagasaki H."/>
            <person name="Nagata Y."/>
            <person name="Naito S."/>
            <person name="Nakashima M."/>
            <person name="Nakama Y."/>
            <person name="Nakamichi Y."/>
            <person name="Nakamura M."/>
            <person name="Meguro A."/>
            <person name="Negishi M."/>
            <person name="Ohta I."/>
            <person name="Ohta T."/>
            <person name="Okamoto M."/>
            <person name="Ono N."/>
            <person name="Saji S."/>
            <person name="Sakaguchi M."/>
            <person name="Sakai K."/>
            <person name="Shibata M."/>
            <person name="Shimokawa T."/>
            <person name="Song J."/>
            <person name="Takazaki Y."/>
            <person name="Terasawa K."/>
            <person name="Tsugane M."/>
            <person name="Tsuji K."/>
            <person name="Ueda S."/>
            <person name="Waki K."/>
            <person name="Yamagata H."/>
            <person name="Yamamoto M."/>
            <person name="Yamamoto S."/>
            <person name="Yamane H."/>
            <person name="Yoshiki S."/>
            <person name="Yoshihara R."/>
            <person name="Yukawa K."/>
            <person name="Zhong H."/>
            <person name="Yano M."/>
            <person name="Yuan Q."/>
            <person name="Ouyang S."/>
            <person name="Liu J."/>
            <person name="Jones K.M."/>
            <person name="Gansberger K."/>
            <person name="Moffat K."/>
            <person name="Hill J."/>
            <person name="Bera J."/>
            <person name="Fadrosh D."/>
            <person name="Jin S."/>
            <person name="Johri S."/>
            <person name="Kim M."/>
            <person name="Overton L."/>
            <person name="Reardon M."/>
            <person name="Tsitrin T."/>
            <person name="Vuong H."/>
            <person name="Weaver B."/>
            <person name="Ciecko A."/>
            <person name="Tallon L."/>
            <person name="Jackson J."/>
            <person name="Pai G."/>
            <person name="Aken S.V."/>
            <person name="Utterback T."/>
            <person name="Reidmuller S."/>
            <person name="Feldblyum T."/>
            <person name="Hsiao J."/>
            <person name="Zismann V."/>
            <person name="Iobst S."/>
            <person name="de Vazeille A.R."/>
            <person name="Buell C.R."/>
            <person name="Ying K."/>
            <person name="Li Y."/>
            <person name="Lu T."/>
            <person name="Huang Y."/>
            <person name="Zhao Q."/>
            <person name="Feng Q."/>
            <person name="Zhang L."/>
            <person name="Zhu J."/>
            <person name="Weng Q."/>
            <person name="Mu J."/>
            <person name="Lu Y."/>
            <person name="Fan D."/>
            <person name="Liu Y."/>
            <person name="Guan J."/>
            <person name="Zhang Y."/>
            <person name="Yu S."/>
            <person name="Liu X."/>
            <person name="Zhang Y."/>
            <person name="Hong G."/>
            <person name="Han B."/>
            <person name="Choisne N."/>
            <person name="Demange N."/>
            <person name="Orjeda G."/>
            <person name="Samain S."/>
            <person name="Cattolico L."/>
            <person name="Pelletier E."/>
            <person name="Couloux A."/>
            <person name="Segurens B."/>
            <person name="Wincker P."/>
            <person name="D'Hont A."/>
            <person name="Scarpelli C."/>
            <person name="Weissenbach J."/>
            <person name="Salanoubat M."/>
            <person name="Quetier F."/>
            <person name="Yu Y."/>
            <person name="Kim H.R."/>
            <person name="Rambo T."/>
            <person name="Currie J."/>
            <person name="Collura K."/>
            <person name="Luo M."/>
            <person name="Yang T."/>
            <person name="Ammiraju J.S.S."/>
            <person name="Engler F."/>
            <person name="Soderlund C."/>
            <person name="Wing R.A."/>
            <person name="Palmer L.E."/>
            <person name="de la Bastide M."/>
            <person name="Spiegel L."/>
            <person name="Nascimento L."/>
            <person name="Zutavern T."/>
            <person name="O'Shaughnessy A."/>
            <person name="Dike S."/>
            <person name="Dedhia N."/>
            <person name="Preston R."/>
            <person name="Balija V."/>
            <person name="McCombie W.R."/>
            <person name="Chow T."/>
            <person name="Chen H."/>
            <person name="Chung M."/>
            <person name="Chen C."/>
            <person name="Shaw J."/>
            <person name="Wu H."/>
            <person name="Hsiao K."/>
            <person name="Chao Y."/>
            <person name="Chu M."/>
            <person name="Cheng C."/>
            <person name="Hour A."/>
            <person name="Lee P."/>
            <person name="Lin S."/>
            <person name="Lin Y."/>
            <person name="Liou J."/>
            <person name="Liu S."/>
            <person name="Hsing Y."/>
            <person name="Raghuvanshi S."/>
            <person name="Mohanty A."/>
            <person name="Bharti A.K."/>
            <person name="Gaur A."/>
            <person name="Gupta V."/>
            <person name="Kumar D."/>
            <person name="Ravi V."/>
            <person name="Vij S."/>
            <person name="Kapur A."/>
            <person name="Khurana P."/>
            <person name="Khurana P."/>
            <person name="Khurana J.P."/>
            <person name="Tyagi A.K."/>
            <person name="Gaikwad K."/>
            <person name="Singh A."/>
            <person name="Dalal V."/>
            <person name="Srivastava S."/>
            <person name="Dixit A."/>
            <person name="Pal A.K."/>
            <person name="Ghazi I.A."/>
            <person name="Yadav M."/>
            <person name="Pandit A."/>
            <person name="Bhargava A."/>
            <person name="Sureshbabu K."/>
            <person name="Batra K."/>
            <person name="Sharma T.R."/>
            <person name="Mohapatra T."/>
            <person name="Singh N.K."/>
            <person name="Messing J."/>
            <person name="Nelson A.B."/>
            <person name="Fuks G."/>
            <person name="Kavchok S."/>
            <person name="Keizer G."/>
            <person name="Linton E."/>
            <person name="Llaca V."/>
            <person name="Song R."/>
            <person name="Tanyolac B."/>
            <person name="Young S."/>
            <person name="Ho-Il K."/>
            <person name="Hahn J.H."/>
            <person name="Sangsakoo G."/>
            <person name="Vanavichit A."/>
            <person name="de Mattos Luiz.A.T."/>
            <person name="Zimmer P.D."/>
            <person name="Malone G."/>
            <person name="Dellagostin O."/>
            <person name="de Oliveira A.C."/>
            <person name="Bevan M."/>
            <person name="Bancroft I."/>
            <person name="Minx P."/>
            <person name="Cordum H."/>
            <person name="Wilson R."/>
            <person name="Cheng Z."/>
            <person name="Jin W."/>
            <person name="Jiang J."/>
            <person name="Leong S.A."/>
            <person name="Iwama H."/>
            <person name="Gojobori T."/>
            <person name="Itoh T."/>
            <person name="Niimura Y."/>
            <person name="Fujii Y."/>
            <person name="Habara T."/>
            <person name="Sakai H."/>
            <person name="Sato Y."/>
            <person name="Wilson G."/>
            <person name="Kumar K."/>
            <person name="McCouch S."/>
            <person name="Juretic N."/>
            <person name="Hoen D."/>
            <person name="Wright S."/>
            <person name="Bruskiewich R."/>
            <person name="Bureau T."/>
            <person name="Miyao A."/>
            <person name="Hirochika H."/>
            <person name="Nishikawa T."/>
            <person name="Kadowaki K."/>
            <person name="Sugiura M."/>
            <person name="Burr B."/>
            <person name="Sasaki T."/>
        </authorList>
    </citation>
    <scope>NUCLEOTIDE SEQUENCE [LARGE SCALE GENOMIC DNA]</scope>
    <source>
        <strain evidence="3">cv. Nipponbare</strain>
    </source>
</reference>
<feature type="region of interest" description="Disordered" evidence="1">
    <location>
        <begin position="710"/>
        <end position="921"/>
    </location>
</feature>
<feature type="compositionally biased region" description="Basic and acidic residues" evidence="1">
    <location>
        <begin position="253"/>
        <end position="263"/>
    </location>
</feature>
<accession>Q94LG9</accession>
<dbReference type="CDD" id="cd22265">
    <property type="entry name" value="UDM1_RNF168"/>
    <property type="match status" value="1"/>
</dbReference>
<feature type="compositionally biased region" description="Basic and acidic residues" evidence="1">
    <location>
        <begin position="1444"/>
        <end position="1459"/>
    </location>
</feature>
<feature type="compositionally biased region" description="Basic and acidic residues" evidence="1">
    <location>
        <begin position="725"/>
        <end position="749"/>
    </location>
</feature>